<keyword evidence="3" id="KW-1185">Reference proteome</keyword>
<feature type="domain" description="GH64" evidence="1">
    <location>
        <begin position="60"/>
        <end position="442"/>
    </location>
</feature>
<dbReference type="PROSITE" id="PS52006">
    <property type="entry name" value="GH64"/>
    <property type="match status" value="1"/>
</dbReference>
<dbReference type="Gene3D" id="3.30.920.50">
    <property type="entry name" value="Beta-1,3-glucanase, C-terminal domain"/>
    <property type="match status" value="1"/>
</dbReference>
<sequence length="457" mass="49562">MTRFLNTIIALAAVVWFGIFSAAALPHRVHHGLLHTIKSRSDSNVEPLLVTVKPYQMGPSGAAALVGTQNVSVYLTGGALNPQNQAQNLGFMTQHTENRSTSYYMPSINTPAGVKTAVSAPNLSWNVGPAGLNFTTPGAINSGRIYIVDGHLDFVTNADGSITQPDPHNPGDIASKEIWGFVELTQTKGSGNGDDELTVNLSFVDWVSLPLGMNVTFQGENGPDVVSVPGLKPDGLKQVCKDLSALDSFWPKLCLRARDNTPLRVMSPEKYISLHPDDKDATTYYEPYISKAWEKYKTVDLHINTQTSGPNSSVRVDDGQMVTCRVGQSDDILHCDKEAGDFSRPVSRDIYGCNSGPFANPSGTESWSRARVRPRLCAAFARSTLHLDGAQPSHGIGPDQYYREPITNHYARAVHGNLVDNMGYAFSYDDVSPSSGANSAGLVSRTHPLRLDIFINT</sequence>
<dbReference type="InterPro" id="IPR042517">
    <property type="entry name" value="Glyco_hydro_64_N_2"/>
</dbReference>
<dbReference type="EMBL" id="DF977458">
    <property type="protein sequence ID" value="GAP85661.1"/>
    <property type="molecule type" value="Genomic_DNA"/>
</dbReference>
<dbReference type="OrthoDB" id="10058186at2759"/>
<accession>A0A1W2TCJ4</accession>
<evidence type="ECO:0000313" key="2">
    <source>
        <dbReference type="EMBL" id="GAP85661.1"/>
    </source>
</evidence>
<dbReference type="Gene3D" id="2.60.110.10">
    <property type="entry name" value="Thaumatin"/>
    <property type="match status" value="1"/>
</dbReference>
<reference evidence="2" key="1">
    <citation type="submission" date="2016-03" db="EMBL/GenBank/DDBJ databases">
        <title>Draft genome sequence of Rosellinia necatrix.</title>
        <authorList>
            <person name="Kanematsu S."/>
        </authorList>
    </citation>
    <scope>NUCLEOTIDE SEQUENCE [LARGE SCALE GENOMIC DNA]</scope>
    <source>
        <strain evidence="2">W97</strain>
    </source>
</reference>
<protein>
    <submittedName>
        <fullName evidence="2">Putative glucan endo--beta-glucosidase</fullName>
    </submittedName>
</protein>
<dbReference type="PANTHER" id="PTHR38165">
    <property type="match status" value="1"/>
</dbReference>
<dbReference type="InterPro" id="IPR037398">
    <property type="entry name" value="Glyco_hydro_64_fam"/>
</dbReference>
<dbReference type="PANTHER" id="PTHR38165:SF1">
    <property type="entry name" value="GLUCANASE B"/>
    <property type="match status" value="1"/>
</dbReference>
<dbReference type="Pfam" id="PF16483">
    <property type="entry name" value="Glyco_hydro_64"/>
    <property type="match status" value="1"/>
</dbReference>
<dbReference type="Proteomes" id="UP000054516">
    <property type="component" value="Unassembled WGS sequence"/>
</dbReference>
<proteinExistence type="predicted"/>
<organism evidence="2">
    <name type="scientific">Rosellinia necatrix</name>
    <name type="common">White root-rot fungus</name>
    <dbReference type="NCBI Taxonomy" id="77044"/>
    <lineage>
        <taxon>Eukaryota</taxon>
        <taxon>Fungi</taxon>
        <taxon>Dikarya</taxon>
        <taxon>Ascomycota</taxon>
        <taxon>Pezizomycotina</taxon>
        <taxon>Sordariomycetes</taxon>
        <taxon>Xylariomycetidae</taxon>
        <taxon>Xylariales</taxon>
        <taxon>Xylariaceae</taxon>
        <taxon>Rosellinia</taxon>
    </lineage>
</organism>
<evidence type="ECO:0000259" key="1">
    <source>
        <dbReference type="PROSITE" id="PS52006"/>
    </source>
</evidence>
<dbReference type="InterPro" id="IPR037176">
    <property type="entry name" value="Osmotin/thaumatin-like_sf"/>
</dbReference>
<dbReference type="InterPro" id="IPR032477">
    <property type="entry name" value="Glyco_hydro_64"/>
</dbReference>
<evidence type="ECO:0000313" key="3">
    <source>
        <dbReference type="Proteomes" id="UP000054516"/>
    </source>
</evidence>
<name>A0A1W2TCJ4_ROSNE</name>
<dbReference type="OMA" id="ARHHTIN"/>
<gene>
    <name evidence="2" type="ORF">SAMD00023353_1300700</name>
</gene>
<dbReference type="AlphaFoldDB" id="A0A1W2TCJ4"/>